<keyword evidence="3" id="KW-1133">Transmembrane helix</keyword>
<proteinExistence type="predicted"/>
<sequence>MTIPVPLESLFPLLHRSVNCSFLPGGAILISGDFSDFIVAMSKRAAEEMTPSLESNRTGPDFFGYYRAQVEELLSQEEKIPHHNHVDAKKSSAEIIGAELSDVKQEKLNALLRQCVLNSIPEVDEMQSRVDSMYLMSQLSNKKRSTLPTNAESVIPEDPRCKEVEDDLRLLMKSDPSLVKEIVGKHSSDLLARLNERQQHLEKLLDNVVTTCRYNVQFLVSPLSLSLYIYIYRYTIYFQLLLMCLFVKSINRPMSRGEKRDLQKSIKELPAKNLERVAGIIKNHYVALGKEMPDDVFVINMEEEDKVLLWRLHYFVVAVQSARKLAS</sequence>
<dbReference type="InterPro" id="IPR027353">
    <property type="entry name" value="NET_dom"/>
</dbReference>
<dbReference type="Pfam" id="PF17035">
    <property type="entry name" value="BET"/>
    <property type="match status" value="1"/>
</dbReference>
<keyword evidence="2" id="KW-0804">Transcription</keyword>
<feature type="transmembrane region" description="Helical" evidence="3">
    <location>
        <begin position="227"/>
        <end position="247"/>
    </location>
</feature>
<keyword evidence="1" id="KW-0805">Transcription regulation</keyword>
<dbReference type="PROSITE" id="PS51525">
    <property type="entry name" value="NET"/>
    <property type="match status" value="1"/>
</dbReference>
<reference key="2">
    <citation type="journal article" date="2000" name="Nature">
        <title>Sequence and analysis of chromosome 5 of the plant Arabidopsis thaliana.</title>
        <authorList>
            <consortium name="Kazusa DNA Research Institute"/>
            <consortium name="Cold Spring Harbor and Washington University in St Louis Sequencing Consortium"/>
            <consortium name="European Union Arabidopsis Genome Sequencing Consortium"/>
            <person name="Tabata S."/>
            <person name="Kaneko T."/>
            <person name="Nakamura Y."/>
            <person name="Kotani H."/>
            <person name="Kato T."/>
            <person name="Asamizu E."/>
            <person name="Miyajima N."/>
            <person name="Sasamoto S."/>
            <person name="Kimura T."/>
            <person name="Hosouchi T."/>
            <person name="Kawashima K."/>
            <person name="Kohara M."/>
            <person name="Matsumoto M."/>
            <person name="Matsuno A."/>
            <person name="Muraki A."/>
            <person name="Nakayama S."/>
            <person name="Nakazaki N."/>
            <person name="Naruo K."/>
            <person name="Okumura S."/>
            <person name="Shinpo S."/>
            <person name="Takeuchi C."/>
            <person name="Wada T."/>
            <person name="Watanabe A."/>
            <person name="Yamada M."/>
            <person name="Yasuda M."/>
            <person name="Sato S."/>
            <person name="de la Bastide M."/>
            <person name="Huang E."/>
            <person name="Spiegel L."/>
            <person name="Gnoj L."/>
            <person name="O'Shaughnessy A."/>
            <person name="Preston R."/>
            <person name="Habermann K."/>
            <person name="Murray J."/>
            <person name="Johnson D."/>
            <person name="Rohlfing T."/>
            <person name="Nelson J."/>
            <person name="Stoneking T."/>
            <person name="Pepin K."/>
            <person name="Spieth J."/>
            <person name="Sekhon M."/>
            <person name="Armstrong J."/>
            <person name="Becker M."/>
            <person name="Belter E."/>
            <person name="Cordum H."/>
            <person name="Cordes M."/>
            <person name="Courtney L."/>
            <person name="Courtney W."/>
            <person name="Dante M."/>
            <person name="Du H."/>
            <person name="Edwards J."/>
            <person name="Fryman J."/>
            <person name="Haakensen B."/>
            <person name="Lamar E."/>
            <person name="Latreille P."/>
            <person name="Leonard S."/>
            <person name="Meyer R."/>
            <person name="Mulvaney E."/>
            <person name="Ozersky P."/>
            <person name="Riley A."/>
            <person name="Strowmatt C."/>
            <person name="Wagner-McPherson C."/>
            <person name="Wollam A."/>
            <person name="Yoakum M."/>
            <person name="Bell M."/>
            <person name="Dedhia N."/>
            <person name="Parnell L."/>
            <person name="Shah R."/>
            <person name="Rodriguez M."/>
            <person name="See L.H."/>
            <person name="Vil D."/>
            <person name="Baker J."/>
            <person name="Kirchoff K."/>
            <person name="Toth K."/>
            <person name="King L."/>
            <person name="Bahret A."/>
            <person name="Miller B."/>
            <person name="Marra M."/>
            <person name="Martienssen R."/>
            <person name="McCombie W.R."/>
            <person name="Wilson R.K."/>
            <person name="Murphy G."/>
            <person name="Bancroft I."/>
            <person name="Volckaert G."/>
            <person name="Wambutt R."/>
            <person name="Dusterhoft A."/>
            <person name="Stiekema W."/>
            <person name="Pohl T."/>
            <person name="Entian K.D."/>
            <person name="Terryn N."/>
            <person name="Hartley N."/>
            <person name="Bent E."/>
            <person name="Johnson S."/>
            <person name="Langham S.A."/>
            <person name="McCullagh B."/>
            <person name="Robben J."/>
            <person name="Grymonprez B."/>
            <person name="Zimmermann W."/>
            <person name="Ramsperger U."/>
            <person name="Wedler H."/>
            <person name="Balke K."/>
            <person name="Wedler E."/>
            <person name="Peters S."/>
            <person name="van Staveren M."/>
            <person name="Dirkse W."/>
            <person name="Mooijman P."/>
            <person name="Lankhorst R.K."/>
            <person name="Weitzenegger T."/>
            <person name="Bothe G."/>
            <person name="Rose M."/>
            <person name="Hauf J."/>
            <person name="Berneiser S."/>
            <person name="Hempel S."/>
            <person name="Feldpausch M."/>
            <person name="Lamberth S."/>
            <person name="Villarroel R."/>
            <person name="Gielen J."/>
            <person name="Ardiles W."/>
            <person name="Bents O."/>
            <person name="Lemcke K."/>
            <person name="Kolesov G."/>
            <person name="Mayer K."/>
            <person name="Rudd S."/>
            <person name="Schoof H."/>
            <person name="Schueller C."/>
            <person name="Zaccaria P."/>
            <person name="Mewes H.W."/>
            <person name="Bevan M."/>
            <person name="Fransz P."/>
        </authorList>
    </citation>
    <scope>NUCLEOTIDE SEQUENCE [LARGE SCALE GENOMIC DNA]</scope>
    <source>
        <strain>cv. Columbia</strain>
    </source>
</reference>
<dbReference type="EMBL" id="AB009052">
    <property type="protein sequence ID" value="BAB08531.1"/>
    <property type="molecule type" value="Genomic_DNA"/>
</dbReference>
<feature type="domain" description="NET" evidence="4">
    <location>
        <begin position="244"/>
        <end position="327"/>
    </location>
</feature>
<reference evidence="5" key="1">
    <citation type="journal article" date="1998" name="DNA Res.">
        <title>Structural analysis of Arabidopsis thaliana chromosome 5. IV. Sequence features of the regions of 1,456,315 bp covered by nineteen physically assigned P1 and TAC clones.</title>
        <authorList>
            <person name="Sato S."/>
            <person name="Kaneko T."/>
            <person name="Kotani H."/>
            <person name="Nakamura Y."/>
            <person name="Asamizu E."/>
            <person name="Miyajima N."/>
            <person name="Tabata S."/>
        </authorList>
    </citation>
    <scope>NUCLEOTIDE SEQUENCE [LARGE SCALE GENOMIC DNA]</scope>
</reference>
<dbReference type="PhylomeDB" id="Q9FM37"/>
<evidence type="ECO:0000313" key="5">
    <source>
        <dbReference type="EMBL" id="BAB08531.1"/>
    </source>
</evidence>
<dbReference type="InterPro" id="IPR038336">
    <property type="entry name" value="NET_sf"/>
</dbReference>
<keyword evidence="3" id="KW-0472">Membrane</keyword>
<evidence type="ECO:0000256" key="1">
    <source>
        <dbReference type="ARBA" id="ARBA00023015"/>
    </source>
</evidence>
<protein>
    <submittedName>
        <fullName evidence="5">Dbj|BAA95718.1</fullName>
    </submittedName>
</protein>
<dbReference type="AlphaFoldDB" id="Q9FM37"/>
<accession>Q9FM37</accession>
<evidence type="ECO:0000259" key="4">
    <source>
        <dbReference type="PROSITE" id="PS51525"/>
    </source>
</evidence>
<organism evidence="5">
    <name type="scientific">Arabidopsis thaliana</name>
    <name type="common">Mouse-ear cress</name>
    <dbReference type="NCBI Taxonomy" id="3702"/>
    <lineage>
        <taxon>Eukaryota</taxon>
        <taxon>Viridiplantae</taxon>
        <taxon>Streptophyta</taxon>
        <taxon>Embryophyta</taxon>
        <taxon>Tracheophyta</taxon>
        <taxon>Spermatophyta</taxon>
        <taxon>Magnoliopsida</taxon>
        <taxon>eudicotyledons</taxon>
        <taxon>Gunneridae</taxon>
        <taxon>Pentapetalae</taxon>
        <taxon>rosids</taxon>
        <taxon>malvids</taxon>
        <taxon>Brassicales</taxon>
        <taxon>Brassicaceae</taxon>
        <taxon>Camelineae</taxon>
        <taxon>Arabidopsis</taxon>
    </lineage>
</organism>
<dbReference type="ExpressionAtlas" id="Q9FM37">
    <property type="expression patterns" value="baseline and differential"/>
</dbReference>
<dbReference type="PANTHER" id="PTHR45926">
    <property type="entry name" value="OSJNBA0053K19.4 PROTEIN"/>
    <property type="match status" value="1"/>
</dbReference>
<keyword evidence="3" id="KW-0812">Transmembrane</keyword>
<evidence type="ECO:0000256" key="3">
    <source>
        <dbReference type="SAM" id="Phobius"/>
    </source>
</evidence>
<dbReference type="Gene3D" id="1.20.1270.220">
    <property type="match status" value="1"/>
</dbReference>
<evidence type="ECO:0000256" key="2">
    <source>
        <dbReference type="ARBA" id="ARBA00023163"/>
    </source>
</evidence>
<name>Q9FM37_ARATH</name>